<dbReference type="InterPro" id="IPR011050">
    <property type="entry name" value="Pectin_lyase_fold/virulence"/>
</dbReference>
<dbReference type="AlphaFoldDB" id="A0A7W9DM61"/>
<dbReference type="EMBL" id="JACHCF010000010">
    <property type="protein sequence ID" value="MBB5622870.1"/>
    <property type="molecule type" value="Genomic_DNA"/>
</dbReference>
<dbReference type="SUPFAM" id="SSF51126">
    <property type="entry name" value="Pectin lyase-like"/>
    <property type="match status" value="1"/>
</dbReference>
<dbReference type="Pfam" id="PF13229">
    <property type="entry name" value="Beta_helix"/>
    <property type="match status" value="1"/>
</dbReference>
<dbReference type="InterPro" id="IPR012334">
    <property type="entry name" value="Pectin_lyas_fold"/>
</dbReference>
<dbReference type="SMART" id="SM00710">
    <property type="entry name" value="PbH1"/>
    <property type="match status" value="7"/>
</dbReference>
<accession>A0A7W9DM61</accession>
<reference evidence="2 3" key="1">
    <citation type="submission" date="2020-08" db="EMBL/GenBank/DDBJ databases">
        <title>Genomic Encyclopedia of Type Strains, Phase IV (KMG-V): Genome sequencing to study the core and pangenomes of soil and plant-associated prokaryotes.</title>
        <authorList>
            <person name="Whitman W."/>
        </authorList>
    </citation>
    <scope>NUCLEOTIDE SEQUENCE [LARGE SCALE GENOMIC DNA]</scope>
    <source>
        <strain evidence="2 3">MP7CTX6</strain>
    </source>
</reference>
<organism evidence="2 3">
    <name type="scientific">Pedobacter cryoconitis</name>
    <dbReference type="NCBI Taxonomy" id="188932"/>
    <lineage>
        <taxon>Bacteria</taxon>
        <taxon>Pseudomonadati</taxon>
        <taxon>Bacteroidota</taxon>
        <taxon>Sphingobacteriia</taxon>
        <taxon>Sphingobacteriales</taxon>
        <taxon>Sphingobacteriaceae</taxon>
        <taxon>Pedobacter</taxon>
    </lineage>
</organism>
<dbReference type="RefSeq" id="WP_221270718.1">
    <property type="nucleotide sequence ID" value="NZ_JACHCF010000010.1"/>
</dbReference>
<evidence type="ECO:0000313" key="2">
    <source>
        <dbReference type="EMBL" id="MBB5622870.1"/>
    </source>
</evidence>
<dbReference type="Gene3D" id="2.160.20.10">
    <property type="entry name" value="Single-stranded right-handed beta-helix, Pectin lyase-like"/>
    <property type="match status" value="2"/>
</dbReference>
<name>A0A7W9DM61_9SPHI</name>
<dbReference type="InterPro" id="IPR006626">
    <property type="entry name" value="PbH1"/>
</dbReference>
<sequence length="525" mass="56368">MKKNIMLYFLVVFVTFSCRKIGPVEITAIKKVTAERTASYYIDPDNGKDSNAGTSESTAWKTIAKVNATTFQPGNTILLKSGGIWNAQLYPKGSGSATSPIRISSYGTGAKPKIFLSGTIGAPVYLFNQSNWIIENLEVSNYSATRGDVFRQGIFIQNTGGGVTSNIIIRNNYVHAVSGSFRYAGFDPHAFGGIAVVTTGTTGTDRFDNVTIEGNIVEDAGRTGIVVWDNVWEASGHASTNVKVLNNSVKDIDSDGILVFGCEGALIDHNVANNCGRYREDGQFNGAAAIWPTRGRNCITQFNEAFNTQALDGNGDGQGFDIDIDSYNFIMQYNYSHDNAGGFMLILDASNSVNSIVRYNISQNDRRTIFNFAGGITPGTMIYNNTIYIKSGLNTNIIDHAWDDGGGKGDLNQAYYFKNNIVYNQGSGNYIVPGVLGVFGSNTFYGNHPSGEPADPDKLIADPLFVSPGNGLNGINTVNGYRLSIGSPALNSGTLIPDNGGKDYYGNMVSSTALPNRGAYNGNGL</sequence>
<gene>
    <name evidence="2" type="ORF">HDE69_003952</name>
</gene>
<protein>
    <recommendedName>
        <fullName evidence="1">Right handed beta helix domain-containing protein</fullName>
    </recommendedName>
</protein>
<feature type="domain" description="Right handed beta helix" evidence="1">
    <location>
        <begin position="123"/>
        <end position="276"/>
    </location>
</feature>
<dbReference type="Proteomes" id="UP000537718">
    <property type="component" value="Unassembled WGS sequence"/>
</dbReference>
<dbReference type="InterPro" id="IPR039448">
    <property type="entry name" value="Beta_helix"/>
</dbReference>
<dbReference type="PROSITE" id="PS51257">
    <property type="entry name" value="PROKAR_LIPOPROTEIN"/>
    <property type="match status" value="1"/>
</dbReference>
<comment type="caution">
    <text evidence="2">The sequence shown here is derived from an EMBL/GenBank/DDBJ whole genome shotgun (WGS) entry which is preliminary data.</text>
</comment>
<evidence type="ECO:0000313" key="3">
    <source>
        <dbReference type="Proteomes" id="UP000537718"/>
    </source>
</evidence>
<evidence type="ECO:0000259" key="1">
    <source>
        <dbReference type="Pfam" id="PF13229"/>
    </source>
</evidence>
<proteinExistence type="predicted"/>